<dbReference type="AlphaFoldDB" id="A0A0N4VRD0"/>
<protein>
    <submittedName>
        <fullName evidence="7">KshA_C domain-containing protein</fullName>
    </submittedName>
</protein>
<evidence type="ECO:0000256" key="2">
    <source>
        <dbReference type="ARBA" id="ARBA00022692"/>
    </source>
</evidence>
<sequence length="256" mass="29967">LIKAIVKDKKTKKTFFFRYHCDGEQPSWEIPEVGEITTGKWTYKGRTEHQVQCHCQEIPENGADIAHLNYLHLVAANEGSDITKIRLDIQNRRVKHYWNGSWEPQPAPQQHVGIMHLEEAITFGNWKIPFTAAKLDAIQIGPGIVHMMFDFGSLGKGIVLQHVTPEKPLLQKCRFVMYSTLPKILANIFMTCEAYQYERDVYVWNNKRFTRQPMLVKHDGPIMKFRRWYNQFYTENSPKLNWDGTVTDEIKSVLDW</sequence>
<dbReference type="GO" id="GO:0008203">
    <property type="term" value="P:cholesterol metabolic process"/>
    <property type="evidence" value="ECO:0007669"/>
    <property type="project" value="InterPro"/>
</dbReference>
<dbReference type="PANTHER" id="PTHR21266:SF32">
    <property type="entry name" value="CHOLESTEROL 7-DESATURASE NVD"/>
    <property type="match status" value="1"/>
</dbReference>
<dbReference type="GO" id="GO:0016491">
    <property type="term" value="F:oxidoreductase activity"/>
    <property type="evidence" value="ECO:0007669"/>
    <property type="project" value="UniProtKB-KW"/>
</dbReference>
<proteinExistence type="predicted"/>
<dbReference type="PANTHER" id="PTHR21266">
    <property type="entry name" value="IRON-SULFUR DOMAIN CONTAINING PROTEIN"/>
    <property type="match status" value="1"/>
</dbReference>
<accession>A0A0N4VRD0</accession>
<dbReference type="Pfam" id="PF19298">
    <property type="entry name" value="KshA_C"/>
    <property type="match status" value="1"/>
</dbReference>
<evidence type="ECO:0000256" key="5">
    <source>
        <dbReference type="ARBA" id="ARBA00023136"/>
    </source>
</evidence>
<dbReference type="InterPro" id="IPR050584">
    <property type="entry name" value="Cholesterol_7-desaturase"/>
</dbReference>
<keyword evidence="4" id="KW-0560">Oxidoreductase</keyword>
<feature type="domain" description="3-ketosteroid-9-alpha-monooxygenase oxygenase component-like C-terminal" evidence="6">
    <location>
        <begin position="19"/>
        <end position="233"/>
    </location>
</feature>
<keyword evidence="5" id="KW-0472">Membrane</keyword>
<evidence type="ECO:0000256" key="4">
    <source>
        <dbReference type="ARBA" id="ARBA00023002"/>
    </source>
</evidence>
<evidence type="ECO:0000256" key="1">
    <source>
        <dbReference type="ARBA" id="ARBA00004370"/>
    </source>
</evidence>
<organism evidence="7">
    <name type="scientific">Enterobius vermicularis</name>
    <name type="common">Human pinworm</name>
    <dbReference type="NCBI Taxonomy" id="51028"/>
    <lineage>
        <taxon>Eukaryota</taxon>
        <taxon>Metazoa</taxon>
        <taxon>Ecdysozoa</taxon>
        <taxon>Nematoda</taxon>
        <taxon>Chromadorea</taxon>
        <taxon>Rhabditida</taxon>
        <taxon>Spirurina</taxon>
        <taxon>Oxyuridomorpha</taxon>
        <taxon>Oxyuroidea</taxon>
        <taxon>Oxyuridae</taxon>
        <taxon>Enterobius</taxon>
    </lineage>
</organism>
<evidence type="ECO:0000259" key="6">
    <source>
        <dbReference type="Pfam" id="PF19298"/>
    </source>
</evidence>
<dbReference type="InterPro" id="IPR045605">
    <property type="entry name" value="KshA-like_C"/>
</dbReference>
<dbReference type="SUPFAM" id="SSF55961">
    <property type="entry name" value="Bet v1-like"/>
    <property type="match status" value="1"/>
</dbReference>
<dbReference type="GO" id="GO:0005737">
    <property type="term" value="C:cytoplasm"/>
    <property type="evidence" value="ECO:0007669"/>
    <property type="project" value="TreeGrafter"/>
</dbReference>
<keyword evidence="2" id="KW-0812">Transmembrane</keyword>
<comment type="subcellular location">
    <subcellularLocation>
        <location evidence="1">Membrane</location>
    </subcellularLocation>
</comment>
<dbReference type="Gene3D" id="3.90.380.10">
    <property type="entry name" value="Naphthalene 1,2-dioxygenase Alpha Subunit, Chain A, domain 1"/>
    <property type="match status" value="1"/>
</dbReference>
<keyword evidence="3" id="KW-1133">Transmembrane helix</keyword>
<evidence type="ECO:0000256" key="3">
    <source>
        <dbReference type="ARBA" id="ARBA00022989"/>
    </source>
</evidence>
<name>A0A0N4VRD0_ENTVE</name>
<reference evidence="7" key="1">
    <citation type="submission" date="2017-02" db="UniProtKB">
        <authorList>
            <consortium name="WormBaseParasite"/>
        </authorList>
    </citation>
    <scope>IDENTIFICATION</scope>
</reference>
<dbReference type="GO" id="GO:0016020">
    <property type="term" value="C:membrane"/>
    <property type="evidence" value="ECO:0007669"/>
    <property type="project" value="UniProtKB-SubCell"/>
</dbReference>
<evidence type="ECO:0000313" key="7">
    <source>
        <dbReference type="WBParaSite" id="EVEC_0001359501-mRNA-1"/>
    </source>
</evidence>
<dbReference type="WBParaSite" id="EVEC_0001359501-mRNA-1">
    <property type="protein sequence ID" value="EVEC_0001359501-mRNA-1"/>
    <property type="gene ID" value="EVEC_0001359501"/>
</dbReference>